<sequence>MMEGKKSVDAQIEAKAEALFREKVKDAMEENPLSSARPLKYRPGVFVIVVTNEDEELKVKIKKGRAGVYMGQVATEGGDTVPVVFDEEAVKMDIN</sequence>
<evidence type="ECO:0000313" key="2">
    <source>
        <dbReference type="Proteomes" id="UP000179275"/>
    </source>
</evidence>
<dbReference type="AlphaFoldDB" id="A0A1F6W2M2"/>
<organism evidence="1 2">
    <name type="scientific">Candidatus Nomurabacteria bacterium RIFCSPHIGHO2_02_FULL_42_19</name>
    <dbReference type="NCBI Taxonomy" id="1801756"/>
    <lineage>
        <taxon>Bacteria</taxon>
        <taxon>Candidatus Nomuraibacteriota</taxon>
    </lineage>
</organism>
<reference evidence="1 2" key="1">
    <citation type="journal article" date="2016" name="Nat. Commun.">
        <title>Thousands of microbial genomes shed light on interconnected biogeochemical processes in an aquifer system.</title>
        <authorList>
            <person name="Anantharaman K."/>
            <person name="Brown C.T."/>
            <person name="Hug L.A."/>
            <person name="Sharon I."/>
            <person name="Castelle C.J."/>
            <person name="Probst A.J."/>
            <person name="Thomas B.C."/>
            <person name="Singh A."/>
            <person name="Wilkins M.J."/>
            <person name="Karaoz U."/>
            <person name="Brodie E.L."/>
            <person name="Williams K.H."/>
            <person name="Hubbard S.S."/>
            <person name="Banfield J.F."/>
        </authorList>
    </citation>
    <scope>NUCLEOTIDE SEQUENCE [LARGE SCALE GENOMIC DNA]</scope>
</reference>
<comment type="caution">
    <text evidence="1">The sequence shown here is derived from an EMBL/GenBank/DDBJ whole genome shotgun (WGS) entry which is preliminary data.</text>
</comment>
<dbReference type="Proteomes" id="UP000179275">
    <property type="component" value="Unassembled WGS sequence"/>
</dbReference>
<dbReference type="EMBL" id="MFUG01000007">
    <property type="protein sequence ID" value="OGI76188.1"/>
    <property type="molecule type" value="Genomic_DNA"/>
</dbReference>
<protein>
    <submittedName>
        <fullName evidence="1">Uncharacterized protein</fullName>
    </submittedName>
</protein>
<gene>
    <name evidence="1" type="ORF">A3C67_03155</name>
</gene>
<evidence type="ECO:0000313" key="1">
    <source>
        <dbReference type="EMBL" id="OGI76188.1"/>
    </source>
</evidence>
<proteinExistence type="predicted"/>
<name>A0A1F6W2M2_9BACT</name>
<accession>A0A1F6W2M2</accession>